<proteinExistence type="predicted"/>
<evidence type="ECO:0000313" key="1">
    <source>
        <dbReference type="EMBL" id="MBP2435951.1"/>
    </source>
</evidence>
<protein>
    <submittedName>
        <fullName evidence="1">Uncharacterized protein</fullName>
    </submittedName>
</protein>
<sequence length="59" mass="6463">MPSEESSAALMRDAARFLREKRAHALTEGVAGGKGLENRFRERILCGNELPSFFAVGVL</sequence>
<keyword evidence="2" id="KW-1185">Reference proteome</keyword>
<organism evidence="1 2">
    <name type="scientific">Microbacterium amylolyticum</name>
    <dbReference type="NCBI Taxonomy" id="936337"/>
    <lineage>
        <taxon>Bacteria</taxon>
        <taxon>Bacillati</taxon>
        <taxon>Actinomycetota</taxon>
        <taxon>Actinomycetes</taxon>
        <taxon>Micrococcales</taxon>
        <taxon>Microbacteriaceae</taxon>
        <taxon>Microbacterium</taxon>
    </lineage>
</organism>
<evidence type="ECO:0000313" key="2">
    <source>
        <dbReference type="Proteomes" id="UP001519362"/>
    </source>
</evidence>
<name>A0ABS4ZF89_9MICO</name>
<accession>A0ABS4ZF89</accession>
<comment type="caution">
    <text evidence="1">The sequence shown here is derived from an EMBL/GenBank/DDBJ whole genome shotgun (WGS) entry which is preliminary data.</text>
</comment>
<dbReference type="Proteomes" id="UP001519362">
    <property type="component" value="Unassembled WGS sequence"/>
</dbReference>
<reference evidence="1 2" key="1">
    <citation type="submission" date="2021-03" db="EMBL/GenBank/DDBJ databases">
        <title>Sequencing the genomes of 1000 actinobacteria strains.</title>
        <authorList>
            <person name="Klenk H.-P."/>
        </authorList>
    </citation>
    <scope>NUCLEOTIDE SEQUENCE [LARGE SCALE GENOMIC DNA]</scope>
    <source>
        <strain evidence="1 2">DSM 24221</strain>
    </source>
</reference>
<gene>
    <name evidence="1" type="ORF">JOF34_000537</name>
</gene>
<dbReference type="EMBL" id="JAGIOL010000001">
    <property type="protein sequence ID" value="MBP2435951.1"/>
    <property type="molecule type" value="Genomic_DNA"/>
</dbReference>